<feature type="compositionally biased region" description="Gly residues" evidence="3">
    <location>
        <begin position="566"/>
        <end position="587"/>
    </location>
</feature>
<feature type="compositionally biased region" description="Polar residues" evidence="3">
    <location>
        <begin position="690"/>
        <end position="699"/>
    </location>
</feature>
<sequence>MSTPQGTPIKHVRLGLVSAKSSPLTNEFKRLLCDQHQRLSVKHQQDLDLIDDIRSYVKARLSIEKDYTNALQKLAKHHSNHIQKKFQLLHQLDREFSDQQNTNTGSSSGSSSNNNNNNSNPGTNQTTGPLDGSNQTNRANTSAANTAGSGSNGLGGGDTQHQGQSQTAAKHQHNNQSEQNPTRPSSLYRVWSDHVNCLQSTARNRADQFEQSNLIVDKLKDIRQHKAAIGKKCLDTHLRRIQEDLLASMLDVDKAKKLYYEDESQAKKARENEERIKKKRSGLLTKFTDLQAKKEKSSAQREATDIQSTQARNDYIMALAAANSHLNYYYYRDLKDFIHLIDDGVLDHCKIFMATLSECDINSLKDSLSHSQYWSKLINLTGSQQTNQIFLDCEQSKCLKYKQELVFEPCNNDPISKISLEHNADYALQHEIDKWFTWFKKECRNLSQLMHQLDVCQQAFADGKKSIEFNGQTIDDLEPKIIDLKQQIRKCEAAKLRAQSRLMVIKEGGMQIEEWSAVELEIRADMARAQEEQERAKRSRQVPESAQMDGRTTGVSFDEPGLVSGASGGSGTVAGGGGAEHQGGGGLAASSSIHLQVSHDTDDSDTQVGESMHNLASVSRSTSNLMQKQQQALTGYSALTDPSLVWQDDYSATWGASSTTGAIGPANTGNQSESYQQQHQESGEHHDQQPMTTTIKSPTSPRPSEFTSGDELASRETPGYDLLGSAARQNDQTQQAQHKQQQQQQQHIPNASMSIQSSSPLSAIVNGGQHLSQSPYQGAMSEAYKSDYECDYTRIGQHSVRSAASSVEPSNQHSNNLNQHQHQTAGPLNSFINNNKLEEPSDSNELANDACKMLNRRVIALYKFEKNNHDDLEFDEHDLLEVIEVNAEDTNWVKARHLANGKEGYIPSSYVRLVHDDDVGLNQGETRRQSSAWSASGGDQQQQQQADEIGANDDLGAGLEPGVSYCRALYDYSPDGDAVDEEDGLPHLSLTQGELCKIIDQGEDDGWWLVEKQESGVRGHVPSMLVEEVEPGDDEDEADRLEDDGDVTEEDELEDEEGEHVFQEPPPSFEPPVLELAGTANGAANDGDHELVSHAANQVEVNRELPDTEVTTKANEITTTCGDGSRHEESADAAADENQTQPQQQVGGSLIPKSFIIIEPTPEVESRRFEDDLEQSVEDSGQQEVQTSEAQGQQEESDNNNMSANHDKHASRQMVQSQPPSSQMGYSVYNEDFVLEKPSRKPNNATAVPDHHAHTPHHHHAHEPTIIEEDDSAAAANQAIDASASSKDSYYRNQGDDQDQEEEFQFDKNRPAPPEVVIDSVEAIPRSPDLSFDEGAGGTTDEQQDDRQSQYSEQSQEGDQQSNTSSSNEQRNKPIRHTGFADVSPILRHHADEFTKQLIEEALMLAPGSRIGPSTSSADILEDSDDERGGGVSEDADDYGNDESSSGRGRNRSQRTFTLMSNHNGNGHAGDDDYDDDEEI</sequence>
<dbReference type="Gene3D" id="1.20.1270.60">
    <property type="entry name" value="Arfaptin homology (AH) domain/BAR domain"/>
    <property type="match status" value="1"/>
</dbReference>
<organism evidence="5">
    <name type="scientific">Aceria tosichella</name>
    <name type="common">wheat curl mite</name>
    <dbReference type="NCBI Taxonomy" id="561515"/>
    <lineage>
        <taxon>Eukaryota</taxon>
        <taxon>Metazoa</taxon>
        <taxon>Ecdysozoa</taxon>
        <taxon>Arthropoda</taxon>
        <taxon>Chelicerata</taxon>
        <taxon>Arachnida</taxon>
        <taxon>Acari</taxon>
        <taxon>Acariformes</taxon>
        <taxon>Trombidiformes</taxon>
        <taxon>Prostigmata</taxon>
        <taxon>Eupodina</taxon>
        <taxon>Eriophyoidea</taxon>
        <taxon>Eriophyidae</taxon>
        <taxon>Eriophyinae</taxon>
        <taxon>Aceriini</taxon>
        <taxon>Aceria</taxon>
    </lineage>
</organism>
<feature type="region of interest" description="Disordered" evidence="3">
    <location>
        <begin position="800"/>
        <end position="844"/>
    </location>
</feature>
<dbReference type="SUPFAM" id="SSF103657">
    <property type="entry name" value="BAR/IMD domain-like"/>
    <property type="match status" value="2"/>
</dbReference>
<dbReference type="Pfam" id="PF00611">
    <property type="entry name" value="FCH"/>
    <property type="match status" value="1"/>
</dbReference>
<feature type="compositionally biased region" description="Low complexity" evidence="3">
    <location>
        <begin position="810"/>
        <end position="823"/>
    </location>
</feature>
<reference evidence="5" key="1">
    <citation type="submission" date="2018-10" db="EMBL/GenBank/DDBJ databases">
        <title>Transcriptome assembly of Aceria tosichella (Wheat curl mite) Type 2.</title>
        <authorList>
            <person name="Scully E.D."/>
            <person name="Geib S.M."/>
            <person name="Palmer N.A."/>
            <person name="Gupta A.K."/>
            <person name="Sarath G."/>
            <person name="Tatineni S."/>
        </authorList>
    </citation>
    <scope>NUCLEOTIDE SEQUENCE</scope>
    <source>
        <strain evidence="5">LincolnNE</strain>
    </source>
</reference>
<dbReference type="PANTHER" id="PTHR15735:SF21">
    <property type="entry name" value="PROTEIN NERVOUS WRECK"/>
    <property type="match status" value="1"/>
</dbReference>
<feature type="compositionally biased region" description="Low complexity" evidence="3">
    <location>
        <begin position="100"/>
        <end position="149"/>
    </location>
</feature>
<gene>
    <name evidence="5" type="primary">Fchsd2_0</name>
    <name evidence="5" type="ORF">g.17471</name>
</gene>
<evidence type="ECO:0000313" key="5">
    <source>
        <dbReference type="EMBL" id="MDE46167.1"/>
    </source>
</evidence>
<feature type="compositionally biased region" description="Low complexity" evidence="3">
    <location>
        <begin position="929"/>
        <end position="946"/>
    </location>
</feature>
<feature type="compositionally biased region" description="Low complexity" evidence="3">
    <location>
        <begin position="671"/>
        <end position="680"/>
    </location>
</feature>
<protein>
    <submittedName>
        <fullName evidence="5">FCH and double SH3 domains protein 2</fullName>
    </submittedName>
</protein>
<feature type="compositionally biased region" description="Polar residues" evidence="3">
    <location>
        <begin position="1109"/>
        <end position="1122"/>
    </location>
</feature>
<dbReference type="Gene3D" id="2.30.30.40">
    <property type="entry name" value="SH3 Domains"/>
    <property type="match status" value="2"/>
</dbReference>
<feature type="compositionally biased region" description="Acidic residues" evidence="3">
    <location>
        <begin position="1028"/>
        <end position="1058"/>
    </location>
</feature>
<feature type="compositionally biased region" description="Low complexity" evidence="3">
    <location>
        <begin position="1273"/>
        <end position="1286"/>
    </location>
</feature>
<accession>A0A6G1S7M9</accession>
<feature type="compositionally biased region" description="Polar residues" evidence="3">
    <location>
        <begin position="824"/>
        <end position="835"/>
    </location>
</feature>
<feature type="region of interest" description="Disordered" evidence="3">
    <location>
        <begin position="1028"/>
        <end position="1385"/>
    </location>
</feature>
<keyword evidence="1 2" id="KW-0728">SH3 domain</keyword>
<feature type="compositionally biased region" description="Polar residues" evidence="3">
    <location>
        <begin position="1137"/>
        <end position="1147"/>
    </location>
</feature>
<dbReference type="SMART" id="SM00326">
    <property type="entry name" value="SH3"/>
    <property type="match status" value="2"/>
</dbReference>
<evidence type="ECO:0000256" key="2">
    <source>
        <dbReference type="PROSITE-ProRule" id="PRU00192"/>
    </source>
</evidence>
<dbReference type="PANTHER" id="PTHR15735">
    <property type="entry name" value="FCH AND DOUBLE SH3 DOMAINS PROTEIN"/>
    <property type="match status" value="1"/>
</dbReference>
<feature type="compositionally biased region" description="Polar residues" evidence="3">
    <location>
        <begin position="1349"/>
        <end position="1369"/>
    </location>
</feature>
<feature type="region of interest" description="Disordered" evidence="3">
    <location>
        <begin position="98"/>
        <end position="186"/>
    </location>
</feature>
<dbReference type="EMBL" id="GGYP01001396">
    <property type="protein sequence ID" value="MDE46167.1"/>
    <property type="molecule type" value="Transcribed_RNA"/>
</dbReference>
<dbReference type="PROSITE" id="PS50002">
    <property type="entry name" value="SH3"/>
    <property type="match status" value="2"/>
</dbReference>
<dbReference type="Pfam" id="PF07653">
    <property type="entry name" value="SH3_2"/>
    <property type="match status" value="1"/>
</dbReference>
<feature type="compositionally biased region" description="Polar residues" evidence="3">
    <location>
        <begin position="800"/>
        <end position="809"/>
    </location>
</feature>
<feature type="region of interest" description="Disordered" evidence="3">
    <location>
        <begin position="657"/>
        <end position="751"/>
    </location>
</feature>
<feature type="domain" description="SH3" evidence="4">
    <location>
        <begin position="853"/>
        <end position="916"/>
    </location>
</feature>
<feature type="compositionally biased region" description="Polar residues" evidence="3">
    <location>
        <begin position="1178"/>
        <end position="1204"/>
    </location>
</feature>
<feature type="compositionally biased region" description="Low complexity" evidence="3">
    <location>
        <begin position="729"/>
        <end position="746"/>
    </location>
</feature>
<feature type="region of interest" description="Disordered" evidence="3">
    <location>
        <begin position="1406"/>
        <end position="1480"/>
    </location>
</feature>
<dbReference type="Pfam" id="PF00018">
    <property type="entry name" value="SH3_1"/>
    <property type="match status" value="1"/>
</dbReference>
<feature type="region of interest" description="Disordered" evidence="3">
    <location>
        <begin position="531"/>
        <end position="589"/>
    </location>
</feature>
<dbReference type="InterPro" id="IPR001452">
    <property type="entry name" value="SH3_domain"/>
</dbReference>
<dbReference type="InterPro" id="IPR001060">
    <property type="entry name" value="FCH_dom"/>
</dbReference>
<feature type="compositionally biased region" description="Polar residues" evidence="3">
    <location>
        <begin position="160"/>
        <end position="185"/>
    </location>
</feature>
<dbReference type="SUPFAM" id="SSF50044">
    <property type="entry name" value="SH3-domain"/>
    <property type="match status" value="2"/>
</dbReference>
<dbReference type="InterPro" id="IPR027267">
    <property type="entry name" value="AH/BAR_dom_sf"/>
</dbReference>
<dbReference type="CDD" id="cd00174">
    <property type="entry name" value="SH3"/>
    <property type="match status" value="1"/>
</dbReference>
<name>A0A6G1S7M9_9ACAR</name>
<feature type="compositionally biased region" description="Polar residues" evidence="3">
    <location>
        <begin position="1456"/>
        <end position="1465"/>
    </location>
</feature>
<evidence type="ECO:0000259" key="4">
    <source>
        <dbReference type="PROSITE" id="PS50002"/>
    </source>
</evidence>
<proteinExistence type="predicted"/>
<evidence type="ECO:0000256" key="1">
    <source>
        <dbReference type="ARBA" id="ARBA00022443"/>
    </source>
</evidence>
<feature type="region of interest" description="Disordered" evidence="3">
    <location>
        <begin position="925"/>
        <end position="946"/>
    </location>
</feature>
<dbReference type="InterPro" id="IPR036028">
    <property type="entry name" value="SH3-like_dom_sf"/>
</dbReference>
<evidence type="ECO:0000256" key="3">
    <source>
        <dbReference type="SAM" id="MobiDB-lite"/>
    </source>
</evidence>
<feature type="domain" description="SH3" evidence="4">
    <location>
        <begin position="961"/>
        <end position="1031"/>
    </location>
</feature>